<keyword evidence="3 6" id="KW-0812">Transmembrane</keyword>
<proteinExistence type="predicted"/>
<evidence type="ECO:0000256" key="5">
    <source>
        <dbReference type="ARBA" id="ARBA00023136"/>
    </source>
</evidence>
<dbReference type="AlphaFoldDB" id="A0A8E2B984"/>
<gene>
    <name evidence="8" type="ORF">H5411_39005</name>
</gene>
<dbReference type="Pfam" id="PF00482">
    <property type="entry name" value="T2SSF"/>
    <property type="match status" value="1"/>
</dbReference>
<evidence type="ECO:0000256" key="2">
    <source>
        <dbReference type="ARBA" id="ARBA00022475"/>
    </source>
</evidence>
<dbReference type="EMBL" id="JACJHR010000091">
    <property type="protein sequence ID" value="MBB2505110.1"/>
    <property type="molecule type" value="Genomic_DNA"/>
</dbReference>
<evidence type="ECO:0000256" key="4">
    <source>
        <dbReference type="ARBA" id="ARBA00022989"/>
    </source>
</evidence>
<comment type="caution">
    <text evidence="8">The sequence shown here is derived from an EMBL/GenBank/DDBJ whole genome shotgun (WGS) entry which is preliminary data.</text>
</comment>
<name>A0A8E2B984_9PSEU</name>
<evidence type="ECO:0000256" key="1">
    <source>
        <dbReference type="ARBA" id="ARBA00004651"/>
    </source>
</evidence>
<organism evidence="8 9">
    <name type="scientific">Amycolatopsis echigonensis</name>
    <dbReference type="NCBI Taxonomy" id="2576905"/>
    <lineage>
        <taxon>Bacteria</taxon>
        <taxon>Bacillati</taxon>
        <taxon>Actinomycetota</taxon>
        <taxon>Actinomycetes</taxon>
        <taxon>Pseudonocardiales</taxon>
        <taxon>Pseudonocardiaceae</taxon>
        <taxon>Amycolatopsis</taxon>
    </lineage>
</organism>
<evidence type="ECO:0000256" key="6">
    <source>
        <dbReference type="SAM" id="Phobius"/>
    </source>
</evidence>
<dbReference type="PANTHER" id="PTHR35007:SF1">
    <property type="entry name" value="PILUS ASSEMBLY PROTEIN"/>
    <property type="match status" value="1"/>
</dbReference>
<dbReference type="GO" id="GO:0005886">
    <property type="term" value="C:plasma membrane"/>
    <property type="evidence" value="ECO:0007669"/>
    <property type="project" value="UniProtKB-SubCell"/>
</dbReference>
<reference evidence="8 9" key="1">
    <citation type="submission" date="2020-08" db="EMBL/GenBank/DDBJ databases">
        <title>Amycolatopsis echigonensis JCM 21831.</title>
        <authorList>
            <person name="Tedsree N."/>
            <person name="Kuncharoen N."/>
            <person name="Likhitwitayawuid K."/>
            <person name="Tanasupawat S."/>
        </authorList>
    </citation>
    <scope>NUCLEOTIDE SEQUENCE [LARGE SCALE GENOMIC DNA]</scope>
    <source>
        <strain evidence="8 9">JCM 21831</strain>
    </source>
</reference>
<keyword evidence="4 6" id="KW-1133">Transmembrane helix</keyword>
<evidence type="ECO:0000259" key="7">
    <source>
        <dbReference type="Pfam" id="PF00482"/>
    </source>
</evidence>
<sequence length="275" mass="28724">MTDLALLILLSVGFASGVTTVAAAFVRTRPRLADVVGDAGPKSVPARFALLSAPLSNLELVGQKPESFILQRVVYAAVGALWVPLLASVFALGDVAPPLVLTGALSLATAAIGWMLPAANLKSKVARARTELRGALACYCRLVALGRAGDRGPVEALRYPASLGDGWTFRRIRDAMDEAALLGDMPWDGLQRLGAATGVRELNDLTHVVASAGHDGASIVSSLRAKADSIEQQLSAERKTGAAVRSDRMDLPLALLGLAFVVFLAFPGVATMLTT</sequence>
<dbReference type="RefSeq" id="WP_183126668.1">
    <property type="nucleotide sequence ID" value="NZ_JACJHR010000091.1"/>
</dbReference>
<dbReference type="PANTHER" id="PTHR35007">
    <property type="entry name" value="INTEGRAL MEMBRANE PROTEIN-RELATED"/>
    <property type="match status" value="1"/>
</dbReference>
<feature type="transmembrane region" description="Helical" evidence="6">
    <location>
        <begin position="73"/>
        <end position="93"/>
    </location>
</feature>
<evidence type="ECO:0000313" key="8">
    <source>
        <dbReference type="EMBL" id="MBB2505110.1"/>
    </source>
</evidence>
<comment type="subcellular location">
    <subcellularLocation>
        <location evidence="1">Cell membrane</location>
        <topology evidence="1">Multi-pass membrane protein</topology>
    </subcellularLocation>
</comment>
<keyword evidence="2" id="KW-1003">Cell membrane</keyword>
<keyword evidence="5 6" id="KW-0472">Membrane</keyword>
<feature type="transmembrane region" description="Helical" evidence="6">
    <location>
        <begin position="99"/>
        <end position="119"/>
    </location>
</feature>
<feature type="domain" description="Type II secretion system protein GspF" evidence="7">
    <location>
        <begin position="140"/>
        <end position="265"/>
    </location>
</feature>
<feature type="transmembrane region" description="Helical" evidence="6">
    <location>
        <begin position="253"/>
        <end position="273"/>
    </location>
</feature>
<dbReference type="Proteomes" id="UP000550260">
    <property type="component" value="Unassembled WGS sequence"/>
</dbReference>
<protein>
    <submittedName>
        <fullName evidence="8">Type II secretion system F family protein</fullName>
    </submittedName>
</protein>
<dbReference type="InterPro" id="IPR018076">
    <property type="entry name" value="T2SS_GspF_dom"/>
</dbReference>
<evidence type="ECO:0000256" key="3">
    <source>
        <dbReference type="ARBA" id="ARBA00022692"/>
    </source>
</evidence>
<evidence type="ECO:0000313" key="9">
    <source>
        <dbReference type="Proteomes" id="UP000550260"/>
    </source>
</evidence>
<accession>A0A8E2B984</accession>